<sequence>MFRDSLPHRFRLTWRVILAYLFVSLLHGTWDGLPHAIYMVMIPPGIPISVVTVSISVIGILVLTVLYRRNIHQST</sequence>
<feature type="transmembrane region" description="Helical" evidence="1">
    <location>
        <begin position="36"/>
        <end position="67"/>
    </location>
</feature>
<reference evidence="3" key="1">
    <citation type="submission" date="2018-12" db="EMBL/GenBank/DDBJ databases">
        <title>Tengunoibacter tsumagoiensis gen. nov., sp. nov., Dictyobacter kobayashii sp. nov., D. alpinus sp. nov., and D. joshuensis sp. nov. and description of Dictyobacteraceae fam. nov. within the order Ktedonobacterales isolated from Tengu-no-mugimeshi.</title>
        <authorList>
            <person name="Wang C.M."/>
            <person name="Zheng Y."/>
            <person name="Sakai Y."/>
            <person name="Toyoda A."/>
            <person name="Minakuchi Y."/>
            <person name="Abe K."/>
            <person name="Yokota A."/>
            <person name="Yabe S."/>
        </authorList>
    </citation>
    <scope>NUCLEOTIDE SEQUENCE [LARGE SCALE GENOMIC DNA]</scope>
    <source>
        <strain evidence="3">Uno11</strain>
    </source>
</reference>
<name>A0A402AKS9_9CHLR</name>
<protein>
    <submittedName>
        <fullName evidence="2">Uncharacterized protein</fullName>
    </submittedName>
</protein>
<comment type="caution">
    <text evidence="2">The sequence shown here is derived from an EMBL/GenBank/DDBJ whole genome shotgun (WGS) entry which is preliminary data.</text>
</comment>
<evidence type="ECO:0000313" key="3">
    <source>
        <dbReference type="Proteomes" id="UP000287188"/>
    </source>
</evidence>
<dbReference type="Proteomes" id="UP000287188">
    <property type="component" value="Unassembled WGS sequence"/>
</dbReference>
<accession>A0A402AKS9</accession>
<organism evidence="2 3">
    <name type="scientific">Dictyobacter kobayashii</name>
    <dbReference type="NCBI Taxonomy" id="2014872"/>
    <lineage>
        <taxon>Bacteria</taxon>
        <taxon>Bacillati</taxon>
        <taxon>Chloroflexota</taxon>
        <taxon>Ktedonobacteria</taxon>
        <taxon>Ktedonobacterales</taxon>
        <taxon>Dictyobacteraceae</taxon>
        <taxon>Dictyobacter</taxon>
    </lineage>
</organism>
<proteinExistence type="predicted"/>
<dbReference type="EMBL" id="BIFS01000001">
    <property type="protein sequence ID" value="GCE19635.1"/>
    <property type="molecule type" value="Genomic_DNA"/>
</dbReference>
<keyword evidence="1" id="KW-0472">Membrane</keyword>
<dbReference type="AlphaFoldDB" id="A0A402AKS9"/>
<keyword evidence="3" id="KW-1185">Reference proteome</keyword>
<evidence type="ECO:0000256" key="1">
    <source>
        <dbReference type="SAM" id="Phobius"/>
    </source>
</evidence>
<keyword evidence="1" id="KW-0812">Transmembrane</keyword>
<evidence type="ECO:0000313" key="2">
    <source>
        <dbReference type="EMBL" id="GCE19635.1"/>
    </source>
</evidence>
<feature type="transmembrane region" description="Helical" evidence="1">
    <location>
        <begin position="12"/>
        <end position="30"/>
    </location>
</feature>
<keyword evidence="1" id="KW-1133">Transmembrane helix</keyword>
<gene>
    <name evidence="2" type="ORF">KDK_34350</name>
</gene>